<dbReference type="AlphaFoldDB" id="A0A0A9CB61"/>
<proteinExistence type="predicted"/>
<evidence type="ECO:0000313" key="2">
    <source>
        <dbReference type="EMBL" id="JAD73549.1"/>
    </source>
</evidence>
<sequence>MLIIRRLFLHSLCTYKLLPVCSFLLTILVQ</sequence>
<dbReference type="EMBL" id="GBRH01224346">
    <property type="protein sequence ID" value="JAD73549.1"/>
    <property type="molecule type" value="Transcribed_RNA"/>
</dbReference>
<keyword evidence="1" id="KW-0812">Transmembrane</keyword>
<keyword evidence="1" id="KW-0472">Membrane</keyword>
<accession>A0A0A9CB61</accession>
<reference evidence="2" key="2">
    <citation type="journal article" date="2015" name="Data Brief">
        <title>Shoot transcriptome of the giant reed, Arundo donax.</title>
        <authorList>
            <person name="Barrero R.A."/>
            <person name="Guerrero F.D."/>
            <person name="Moolhuijzen P."/>
            <person name="Goolsby J.A."/>
            <person name="Tidwell J."/>
            <person name="Bellgard S.E."/>
            <person name="Bellgard M.I."/>
        </authorList>
    </citation>
    <scope>NUCLEOTIDE SEQUENCE</scope>
    <source>
        <tissue evidence="2">Shoot tissue taken approximately 20 cm above the soil surface</tissue>
    </source>
</reference>
<reference evidence="2" key="1">
    <citation type="submission" date="2014-09" db="EMBL/GenBank/DDBJ databases">
        <authorList>
            <person name="Magalhaes I.L.F."/>
            <person name="Oliveira U."/>
            <person name="Santos F.R."/>
            <person name="Vidigal T.H.D.A."/>
            <person name="Brescovit A.D."/>
            <person name="Santos A.J."/>
        </authorList>
    </citation>
    <scope>NUCLEOTIDE SEQUENCE</scope>
    <source>
        <tissue evidence="2">Shoot tissue taken approximately 20 cm above the soil surface</tissue>
    </source>
</reference>
<keyword evidence="1" id="KW-1133">Transmembrane helix</keyword>
<feature type="transmembrane region" description="Helical" evidence="1">
    <location>
        <begin position="7"/>
        <end position="29"/>
    </location>
</feature>
<protein>
    <submittedName>
        <fullName evidence="2">Uncharacterized protein</fullName>
    </submittedName>
</protein>
<name>A0A0A9CB61_ARUDO</name>
<evidence type="ECO:0000256" key="1">
    <source>
        <dbReference type="SAM" id="Phobius"/>
    </source>
</evidence>
<organism evidence="2">
    <name type="scientific">Arundo donax</name>
    <name type="common">Giant reed</name>
    <name type="synonym">Donax arundinaceus</name>
    <dbReference type="NCBI Taxonomy" id="35708"/>
    <lineage>
        <taxon>Eukaryota</taxon>
        <taxon>Viridiplantae</taxon>
        <taxon>Streptophyta</taxon>
        <taxon>Embryophyta</taxon>
        <taxon>Tracheophyta</taxon>
        <taxon>Spermatophyta</taxon>
        <taxon>Magnoliopsida</taxon>
        <taxon>Liliopsida</taxon>
        <taxon>Poales</taxon>
        <taxon>Poaceae</taxon>
        <taxon>PACMAD clade</taxon>
        <taxon>Arundinoideae</taxon>
        <taxon>Arundineae</taxon>
        <taxon>Arundo</taxon>
    </lineage>
</organism>